<dbReference type="Proteomes" id="UP000286598">
    <property type="component" value="Unassembled WGS sequence"/>
</dbReference>
<dbReference type="PANTHER" id="PTHR42834">
    <property type="entry name" value="ENDONUCLEASE/EXONUCLEASE/PHOSPHATASE FAMILY PROTEIN (AFU_ORTHOLOGUE AFUA_3G09210)"/>
    <property type="match status" value="1"/>
</dbReference>
<dbReference type="AlphaFoldDB" id="A0A3R6JD41"/>
<name>A0A3R6JD41_9BACT</name>
<sequence>MFLSALLVSLFTFVQFNCENLFDCQHDSLKNDVEFLPDGSYHWTLFRYWRKLNRVGQTIVSCGERNGEVETLAEQDCSISEEAVANWHLPDMVALCEVENDSVMRDLTKRSLLRTARYEYVVTNSPDERGIDVALMYSPFSFRLINSRVVRIAPIRGMSPTRDILYASGLIISGDTLHVIVAHLPSRRGGEQHSRPFRRVVAEKICAIADSVRAVSADAKIIVAGDFNDYTTSESVRMVCASGFTDVSAKAVGQNGARATYKYRGEWRSLDHILVSTSMMSAVRSCRVHDARFLLVEDEKYGGVQPRRNFLGPRWRDGFSDHLPLVAEFALDE</sequence>
<keyword evidence="2" id="KW-0255">Endonuclease</keyword>
<dbReference type="InterPro" id="IPR005135">
    <property type="entry name" value="Endo/exonuclease/phosphatase"/>
</dbReference>
<dbReference type="PANTHER" id="PTHR42834:SF1">
    <property type="entry name" value="ENDONUCLEASE_EXONUCLEASE_PHOSPHATASE FAMILY PROTEIN (AFU_ORTHOLOGUE AFUA_3G09210)"/>
    <property type="match status" value="1"/>
</dbReference>
<dbReference type="InterPro" id="IPR036691">
    <property type="entry name" value="Endo/exonu/phosph_ase_sf"/>
</dbReference>
<evidence type="ECO:0000313" key="3">
    <source>
        <dbReference type="Proteomes" id="UP000286598"/>
    </source>
</evidence>
<comment type="caution">
    <text evidence="2">The sequence shown here is derived from an EMBL/GenBank/DDBJ whole genome shotgun (WGS) entry which is preliminary data.</text>
</comment>
<keyword evidence="3" id="KW-1185">Reference proteome</keyword>
<dbReference type="Gene3D" id="3.60.10.10">
    <property type="entry name" value="Endonuclease/exonuclease/phosphatase"/>
    <property type="match status" value="1"/>
</dbReference>
<feature type="domain" description="Endonuclease/exonuclease/phosphatase" evidence="1">
    <location>
        <begin position="15"/>
        <end position="327"/>
    </location>
</feature>
<keyword evidence="2" id="KW-0378">Hydrolase</keyword>
<evidence type="ECO:0000313" key="2">
    <source>
        <dbReference type="EMBL" id="RHK51610.1"/>
    </source>
</evidence>
<dbReference type="EMBL" id="QRNO01000014">
    <property type="protein sequence ID" value="RHK51610.1"/>
    <property type="molecule type" value="Genomic_DNA"/>
</dbReference>
<dbReference type="GO" id="GO:0004519">
    <property type="term" value="F:endonuclease activity"/>
    <property type="evidence" value="ECO:0007669"/>
    <property type="project" value="UniProtKB-KW"/>
</dbReference>
<organism evidence="2 3">
    <name type="scientific">Leyella stercorea</name>
    <dbReference type="NCBI Taxonomy" id="363265"/>
    <lineage>
        <taxon>Bacteria</taxon>
        <taxon>Pseudomonadati</taxon>
        <taxon>Bacteroidota</taxon>
        <taxon>Bacteroidia</taxon>
        <taxon>Bacteroidales</taxon>
        <taxon>Prevotellaceae</taxon>
        <taxon>Leyella</taxon>
    </lineage>
</organism>
<dbReference type="OrthoDB" id="9802724at2"/>
<accession>A0A3R6JD41</accession>
<protein>
    <submittedName>
        <fullName evidence="2">Endonuclease</fullName>
    </submittedName>
</protein>
<gene>
    <name evidence="2" type="ORF">DW060_04295</name>
</gene>
<dbReference type="Pfam" id="PF19580">
    <property type="entry name" value="Exo_endo_phos_3"/>
    <property type="match status" value="1"/>
</dbReference>
<evidence type="ECO:0000259" key="1">
    <source>
        <dbReference type="Pfam" id="PF19580"/>
    </source>
</evidence>
<keyword evidence="2" id="KW-0540">Nuclease</keyword>
<proteinExistence type="predicted"/>
<dbReference type="SUPFAM" id="SSF56219">
    <property type="entry name" value="DNase I-like"/>
    <property type="match status" value="1"/>
</dbReference>
<reference evidence="2 3" key="1">
    <citation type="submission" date="2018-08" db="EMBL/GenBank/DDBJ databases">
        <title>A genome reference for cultivated species of the human gut microbiota.</title>
        <authorList>
            <person name="Zou Y."/>
            <person name="Xue W."/>
            <person name="Luo G."/>
        </authorList>
    </citation>
    <scope>NUCLEOTIDE SEQUENCE [LARGE SCALE GENOMIC DNA]</scope>
    <source>
        <strain evidence="2 3">AF42-9</strain>
    </source>
</reference>